<reference evidence="4 5" key="1">
    <citation type="journal article" date="2018" name="Sci. Rep.">
        <title>Comparative genomics provides insights into the lifestyle and reveals functional heterogeneity of dark septate endophytic fungi.</title>
        <authorList>
            <person name="Knapp D.G."/>
            <person name="Nemeth J.B."/>
            <person name="Barry K."/>
            <person name="Hainaut M."/>
            <person name="Henrissat B."/>
            <person name="Johnson J."/>
            <person name="Kuo A."/>
            <person name="Lim J.H.P."/>
            <person name="Lipzen A."/>
            <person name="Nolan M."/>
            <person name="Ohm R.A."/>
            <person name="Tamas L."/>
            <person name="Grigoriev I.V."/>
            <person name="Spatafora J.W."/>
            <person name="Nagy L.G."/>
            <person name="Kovacs G.M."/>
        </authorList>
    </citation>
    <scope>NUCLEOTIDE SEQUENCE [LARGE SCALE GENOMIC DNA]</scope>
    <source>
        <strain evidence="4 5">DSE2036</strain>
    </source>
</reference>
<dbReference type="PANTHER" id="PTHR33365">
    <property type="entry name" value="YALI0B05434P"/>
    <property type="match status" value="1"/>
</dbReference>
<dbReference type="AlphaFoldDB" id="A0A2V1E0S0"/>
<evidence type="ECO:0000256" key="1">
    <source>
        <dbReference type="ARBA" id="ARBA00004685"/>
    </source>
</evidence>
<dbReference type="Proteomes" id="UP000244855">
    <property type="component" value="Unassembled WGS sequence"/>
</dbReference>
<dbReference type="Pfam" id="PF11807">
    <property type="entry name" value="UstYa"/>
    <property type="match status" value="1"/>
</dbReference>
<dbReference type="STRING" id="97972.A0A2V1E0S0"/>
<dbReference type="InterPro" id="IPR021765">
    <property type="entry name" value="UstYa-like"/>
</dbReference>
<gene>
    <name evidence="4" type="ORF">DM02DRAFT_509446</name>
</gene>
<evidence type="ECO:0000313" key="5">
    <source>
        <dbReference type="Proteomes" id="UP000244855"/>
    </source>
</evidence>
<evidence type="ECO:0000256" key="3">
    <source>
        <dbReference type="ARBA" id="ARBA00035112"/>
    </source>
</evidence>
<comment type="similarity">
    <text evidence="3">Belongs to the ustYa family.</text>
</comment>
<dbReference type="OrthoDB" id="3687641at2759"/>
<keyword evidence="5" id="KW-1185">Reference proteome</keyword>
<keyword evidence="2" id="KW-0560">Oxidoreductase</keyword>
<evidence type="ECO:0000256" key="2">
    <source>
        <dbReference type="ARBA" id="ARBA00023002"/>
    </source>
</evidence>
<feature type="non-terminal residue" evidence="4">
    <location>
        <position position="174"/>
    </location>
</feature>
<evidence type="ECO:0000313" key="4">
    <source>
        <dbReference type="EMBL" id="PVI04001.1"/>
    </source>
</evidence>
<sequence length="174" mass="19696">LPSLSVPPLGSVLRTYIPEPQYVAQSLNESHDAWMSLFPKGMGYVSMEKIESEGPIPQILQDMSTDGSGRFCVAGFHQLHCLYLIYADFRRALSGDIQESDMHTLHCFDYLRESIICAADSELEPFRSPFDGGTGGDGIDGFGSLHQCRDFKQLFQWSERFRYNDDHDAERFEG</sequence>
<comment type="pathway">
    <text evidence="1">Mycotoxin biosynthesis.</text>
</comment>
<dbReference type="EMBL" id="KZ805325">
    <property type="protein sequence ID" value="PVI04001.1"/>
    <property type="molecule type" value="Genomic_DNA"/>
</dbReference>
<proteinExistence type="inferred from homology"/>
<protein>
    <submittedName>
        <fullName evidence="4">Uncharacterized protein</fullName>
    </submittedName>
</protein>
<feature type="non-terminal residue" evidence="4">
    <location>
        <position position="1"/>
    </location>
</feature>
<dbReference type="PANTHER" id="PTHR33365:SF11">
    <property type="entry name" value="TAT PATHWAY SIGNAL SEQUENCE"/>
    <property type="match status" value="1"/>
</dbReference>
<dbReference type="GO" id="GO:0043386">
    <property type="term" value="P:mycotoxin biosynthetic process"/>
    <property type="evidence" value="ECO:0007669"/>
    <property type="project" value="InterPro"/>
</dbReference>
<name>A0A2V1E0S0_9PLEO</name>
<dbReference type="GO" id="GO:0016491">
    <property type="term" value="F:oxidoreductase activity"/>
    <property type="evidence" value="ECO:0007669"/>
    <property type="project" value="UniProtKB-KW"/>
</dbReference>
<organism evidence="4 5">
    <name type="scientific">Periconia macrospinosa</name>
    <dbReference type="NCBI Taxonomy" id="97972"/>
    <lineage>
        <taxon>Eukaryota</taxon>
        <taxon>Fungi</taxon>
        <taxon>Dikarya</taxon>
        <taxon>Ascomycota</taxon>
        <taxon>Pezizomycotina</taxon>
        <taxon>Dothideomycetes</taxon>
        <taxon>Pleosporomycetidae</taxon>
        <taxon>Pleosporales</taxon>
        <taxon>Massarineae</taxon>
        <taxon>Periconiaceae</taxon>
        <taxon>Periconia</taxon>
    </lineage>
</organism>
<accession>A0A2V1E0S0</accession>